<accession>A0A9Q1C5A8</accession>
<evidence type="ECO:0000313" key="1">
    <source>
        <dbReference type="EMBL" id="KAJ8038424.1"/>
    </source>
</evidence>
<dbReference type="EMBL" id="JAIZAY010000007">
    <property type="protein sequence ID" value="KAJ8038424.1"/>
    <property type="molecule type" value="Genomic_DNA"/>
</dbReference>
<name>A0A9Q1C5A8_HOLLE</name>
<organism evidence="1 2">
    <name type="scientific">Holothuria leucospilota</name>
    <name type="common">Black long sea cucumber</name>
    <name type="synonym">Mertensiothuria leucospilota</name>
    <dbReference type="NCBI Taxonomy" id="206669"/>
    <lineage>
        <taxon>Eukaryota</taxon>
        <taxon>Metazoa</taxon>
        <taxon>Echinodermata</taxon>
        <taxon>Eleutherozoa</taxon>
        <taxon>Echinozoa</taxon>
        <taxon>Holothuroidea</taxon>
        <taxon>Aspidochirotacea</taxon>
        <taxon>Aspidochirotida</taxon>
        <taxon>Holothuriidae</taxon>
        <taxon>Holothuria</taxon>
    </lineage>
</organism>
<comment type="caution">
    <text evidence="1">The sequence shown here is derived from an EMBL/GenBank/DDBJ whole genome shotgun (WGS) entry which is preliminary data.</text>
</comment>
<sequence>MGSFLGITMTQKPVNANFSFMVDVEVTKTSSNQKKSARQRATVPPVLQIVFRLPNLDHVMGSFLEHSMTSTPVHAKISIMVDVGITRTILNQYESAGRSAAARVLPV</sequence>
<keyword evidence="2" id="KW-1185">Reference proteome</keyword>
<protein>
    <submittedName>
        <fullName evidence="1">Uncharacterized protein</fullName>
    </submittedName>
</protein>
<proteinExistence type="predicted"/>
<reference evidence="1" key="1">
    <citation type="submission" date="2021-10" db="EMBL/GenBank/DDBJ databases">
        <title>Tropical sea cucumber genome reveals ecological adaptation and Cuvierian tubules defense mechanism.</title>
        <authorList>
            <person name="Chen T."/>
        </authorList>
    </citation>
    <scope>NUCLEOTIDE SEQUENCE</scope>
    <source>
        <strain evidence="1">Nanhai2018</strain>
        <tissue evidence="1">Muscle</tissue>
    </source>
</reference>
<dbReference type="Proteomes" id="UP001152320">
    <property type="component" value="Chromosome 7"/>
</dbReference>
<dbReference type="AlphaFoldDB" id="A0A9Q1C5A8"/>
<gene>
    <name evidence="1" type="ORF">HOLleu_15850</name>
</gene>
<evidence type="ECO:0000313" key="2">
    <source>
        <dbReference type="Proteomes" id="UP001152320"/>
    </source>
</evidence>